<feature type="transmembrane region" description="Helical" evidence="4">
    <location>
        <begin position="90"/>
        <end position="115"/>
    </location>
</feature>
<feature type="transmembrane region" description="Helical" evidence="4">
    <location>
        <begin position="360"/>
        <end position="379"/>
    </location>
</feature>
<dbReference type="GO" id="GO:0003677">
    <property type="term" value="F:DNA binding"/>
    <property type="evidence" value="ECO:0007669"/>
    <property type="project" value="UniProtKB-KW"/>
</dbReference>
<evidence type="ECO:0000256" key="3">
    <source>
        <dbReference type="ARBA" id="ARBA00023163"/>
    </source>
</evidence>
<dbReference type="PANTHER" id="PTHR44688">
    <property type="entry name" value="DNA-BINDING TRANSCRIPTIONAL ACTIVATOR DEVR_DOSR"/>
    <property type="match status" value="1"/>
</dbReference>
<feature type="transmembrane region" description="Helical" evidence="4">
    <location>
        <begin position="127"/>
        <end position="145"/>
    </location>
</feature>
<accession>A0A4S4G4F8</accession>
<evidence type="ECO:0000259" key="5">
    <source>
        <dbReference type="PROSITE" id="PS50043"/>
    </source>
</evidence>
<feature type="transmembrane region" description="Helical" evidence="4">
    <location>
        <begin position="182"/>
        <end position="203"/>
    </location>
</feature>
<evidence type="ECO:0000313" key="6">
    <source>
        <dbReference type="EMBL" id="THG37691.1"/>
    </source>
</evidence>
<feature type="transmembrane region" description="Helical" evidence="4">
    <location>
        <begin position="215"/>
        <end position="232"/>
    </location>
</feature>
<dbReference type="SMART" id="SM00421">
    <property type="entry name" value="HTH_LUXR"/>
    <property type="match status" value="1"/>
</dbReference>
<dbReference type="SUPFAM" id="SSF46894">
    <property type="entry name" value="C-terminal effector domain of the bipartite response regulators"/>
    <property type="match status" value="1"/>
</dbReference>
<dbReference type="PROSITE" id="PS50043">
    <property type="entry name" value="HTH_LUXR_2"/>
    <property type="match status" value="1"/>
</dbReference>
<dbReference type="InterPro" id="IPR000792">
    <property type="entry name" value="Tscrpt_reg_LuxR_C"/>
</dbReference>
<feature type="domain" description="HTH luxR-type" evidence="5">
    <location>
        <begin position="503"/>
        <end position="568"/>
    </location>
</feature>
<dbReference type="Proteomes" id="UP000308978">
    <property type="component" value="Unassembled WGS sequence"/>
</dbReference>
<name>A0A4S4G4F8_9ACTN</name>
<feature type="transmembrane region" description="Helical" evidence="4">
    <location>
        <begin position="329"/>
        <end position="348"/>
    </location>
</feature>
<keyword evidence="4" id="KW-0812">Transmembrane</keyword>
<dbReference type="PANTHER" id="PTHR44688:SF16">
    <property type="entry name" value="DNA-BINDING TRANSCRIPTIONAL ACTIVATOR DEVR_DOSR"/>
    <property type="match status" value="1"/>
</dbReference>
<dbReference type="Pfam" id="PF00196">
    <property type="entry name" value="GerE"/>
    <property type="match status" value="1"/>
</dbReference>
<dbReference type="GO" id="GO:0006355">
    <property type="term" value="P:regulation of DNA-templated transcription"/>
    <property type="evidence" value="ECO:0007669"/>
    <property type="project" value="InterPro"/>
</dbReference>
<dbReference type="PRINTS" id="PR00038">
    <property type="entry name" value="HTHLUXR"/>
</dbReference>
<feature type="transmembrane region" description="Helical" evidence="4">
    <location>
        <begin position="443"/>
        <end position="468"/>
    </location>
</feature>
<dbReference type="InterPro" id="IPR016032">
    <property type="entry name" value="Sig_transdc_resp-reg_C-effctor"/>
</dbReference>
<evidence type="ECO:0000256" key="2">
    <source>
        <dbReference type="ARBA" id="ARBA00023125"/>
    </source>
</evidence>
<protein>
    <submittedName>
        <fullName evidence="6">Helix-turn-helix transcriptional regulator</fullName>
    </submittedName>
</protein>
<feature type="transmembrane region" description="Helical" evidence="4">
    <location>
        <begin position="304"/>
        <end position="323"/>
    </location>
</feature>
<evidence type="ECO:0000256" key="1">
    <source>
        <dbReference type="ARBA" id="ARBA00023015"/>
    </source>
</evidence>
<keyword evidence="4" id="KW-0472">Membrane</keyword>
<dbReference type="Gene3D" id="1.10.10.10">
    <property type="entry name" value="Winged helix-like DNA-binding domain superfamily/Winged helix DNA-binding domain"/>
    <property type="match status" value="1"/>
</dbReference>
<dbReference type="EMBL" id="SSTJ01000004">
    <property type="protein sequence ID" value="THG37691.1"/>
    <property type="molecule type" value="Genomic_DNA"/>
</dbReference>
<evidence type="ECO:0000256" key="4">
    <source>
        <dbReference type="SAM" id="Phobius"/>
    </source>
</evidence>
<comment type="caution">
    <text evidence="6">The sequence shown here is derived from an EMBL/GenBank/DDBJ whole genome shotgun (WGS) entry which is preliminary data.</text>
</comment>
<dbReference type="InterPro" id="IPR036388">
    <property type="entry name" value="WH-like_DNA-bd_sf"/>
</dbReference>
<keyword evidence="2" id="KW-0238">DNA-binding</keyword>
<reference evidence="6 7" key="1">
    <citation type="submission" date="2019-04" db="EMBL/GenBank/DDBJ databases">
        <title>Microbes associate with the intestines of laboratory mice.</title>
        <authorList>
            <person name="Navarre W."/>
            <person name="Wong E."/>
            <person name="Huang K.C."/>
            <person name="Tropini C."/>
            <person name="Ng K."/>
            <person name="Yu B."/>
        </authorList>
    </citation>
    <scope>NUCLEOTIDE SEQUENCE [LARGE SCALE GENOMIC DNA]</scope>
    <source>
        <strain evidence="6 7">NM80_B27</strain>
    </source>
</reference>
<feature type="transmembrane region" description="Helical" evidence="4">
    <location>
        <begin position="238"/>
        <end position="255"/>
    </location>
</feature>
<dbReference type="CDD" id="cd06170">
    <property type="entry name" value="LuxR_C_like"/>
    <property type="match status" value="1"/>
</dbReference>
<evidence type="ECO:0000313" key="7">
    <source>
        <dbReference type="Proteomes" id="UP000308978"/>
    </source>
</evidence>
<organism evidence="6 7">
    <name type="scientific">Adlercreutzia caecimuris</name>
    <dbReference type="NCBI Taxonomy" id="671266"/>
    <lineage>
        <taxon>Bacteria</taxon>
        <taxon>Bacillati</taxon>
        <taxon>Actinomycetota</taxon>
        <taxon>Coriobacteriia</taxon>
        <taxon>Eggerthellales</taxon>
        <taxon>Eggerthellaceae</taxon>
        <taxon>Adlercreutzia</taxon>
    </lineage>
</organism>
<keyword evidence="3" id="KW-0804">Transcription</keyword>
<feature type="transmembrane region" description="Helical" evidence="4">
    <location>
        <begin position="157"/>
        <end position="176"/>
    </location>
</feature>
<sequence length="568" mass="59863">MRGPYGPKVWQLLREITSSETGDFYISADQSHCFATSSPSLYLISTIGYSHADKGGNIVGMNERTQGQRPTDPSVKLKAHRAKGARRGSALEAIVGSGALWAWGFLCYLSPVLISTPDASSSVGLEYGFFTSQAAVIATALLLVAGSRRNTMAMGPTPLIIAAVVMGAATVVLPWLLARQMLAFVILAGVITGIAGTLCGAAWGARYSLDFRDAPGVIILSFLFAYVLYLAISHIEAGPFAVVAVAALPLVSMGLRTDEAARRHHVSLDVFPSKAAIAPDAMPGEIVAGSWEARLLPWRSMAPIILAALIGNFISSAIMGTTYEQAASLFAGGVAVCFIIAVLALVPFTLEKHDFSALSLYRTTVTFAVAGLLIILALGGAGIPMGGALVQGCAMFLQVLVYVLVTQSTQREGLAPLLSFSVGQGLISAVVLAGNILGKQFYYLAGGALAPFEIACAIGVLLLFCVVVNTKAGGASDDLATAETPGVPGRQAPAPNKENHAAAFAEHFKLTKREAEVLEYLVRGRSLPYIADTLFVTTGTVKTHVKHIYRKCAVGTRQELLDLFEREG</sequence>
<dbReference type="AlphaFoldDB" id="A0A4S4G4F8"/>
<keyword evidence="4" id="KW-1133">Transmembrane helix</keyword>
<gene>
    <name evidence="6" type="ORF">E5986_04820</name>
</gene>
<keyword evidence="1" id="KW-0805">Transcription regulation</keyword>
<feature type="transmembrane region" description="Helical" evidence="4">
    <location>
        <begin position="385"/>
        <end position="405"/>
    </location>
</feature>
<proteinExistence type="predicted"/>
<feature type="transmembrane region" description="Helical" evidence="4">
    <location>
        <begin position="417"/>
        <end position="437"/>
    </location>
</feature>